<keyword evidence="1" id="KW-0175">Coiled coil</keyword>
<feature type="compositionally biased region" description="Pro residues" evidence="2">
    <location>
        <begin position="233"/>
        <end position="242"/>
    </location>
</feature>
<feature type="region of interest" description="Disordered" evidence="2">
    <location>
        <begin position="420"/>
        <end position="440"/>
    </location>
</feature>
<feature type="compositionally biased region" description="Basic and acidic residues" evidence="2">
    <location>
        <begin position="398"/>
        <end position="407"/>
    </location>
</feature>
<dbReference type="Proteomes" id="UP000292957">
    <property type="component" value="Unassembled WGS sequence"/>
</dbReference>
<dbReference type="AlphaFoldDB" id="A0A4Q9MVJ4"/>
<feature type="region of interest" description="Disordered" evidence="2">
    <location>
        <begin position="229"/>
        <end position="269"/>
    </location>
</feature>
<accession>A0A4Q9MVJ4</accession>
<evidence type="ECO:0000313" key="3">
    <source>
        <dbReference type="EMBL" id="TBU31939.1"/>
    </source>
</evidence>
<reference evidence="3" key="1">
    <citation type="submission" date="2019-01" db="EMBL/GenBank/DDBJ databases">
        <title>Draft genome sequences of three monokaryotic isolates of the white-rot basidiomycete fungus Dichomitus squalens.</title>
        <authorList>
            <consortium name="DOE Joint Genome Institute"/>
            <person name="Lopez S.C."/>
            <person name="Andreopoulos B."/>
            <person name="Pangilinan J."/>
            <person name="Lipzen A."/>
            <person name="Riley R."/>
            <person name="Ahrendt S."/>
            <person name="Ng V."/>
            <person name="Barry K."/>
            <person name="Daum C."/>
            <person name="Grigoriev I.V."/>
            <person name="Hilden K.S."/>
            <person name="Makela M.R."/>
            <person name="de Vries R.P."/>
        </authorList>
    </citation>
    <scope>NUCLEOTIDE SEQUENCE [LARGE SCALE GENOMIC DNA]</scope>
    <source>
        <strain evidence="3">OM18370.1</strain>
    </source>
</reference>
<feature type="region of interest" description="Disordered" evidence="2">
    <location>
        <begin position="518"/>
        <end position="554"/>
    </location>
</feature>
<protein>
    <submittedName>
        <fullName evidence="3">Uncharacterized protein</fullName>
    </submittedName>
</protein>
<name>A0A4Q9MVJ4_9APHY</name>
<feature type="compositionally biased region" description="Basic and acidic residues" evidence="2">
    <location>
        <begin position="7"/>
        <end position="35"/>
    </location>
</feature>
<feature type="region of interest" description="Disordered" evidence="2">
    <location>
        <begin position="1"/>
        <end position="35"/>
    </location>
</feature>
<proteinExistence type="predicted"/>
<feature type="coiled-coil region" evidence="1">
    <location>
        <begin position="123"/>
        <end position="150"/>
    </location>
</feature>
<feature type="region of interest" description="Disordered" evidence="2">
    <location>
        <begin position="306"/>
        <end position="407"/>
    </location>
</feature>
<evidence type="ECO:0000256" key="1">
    <source>
        <dbReference type="SAM" id="Coils"/>
    </source>
</evidence>
<evidence type="ECO:0000256" key="2">
    <source>
        <dbReference type="SAM" id="MobiDB-lite"/>
    </source>
</evidence>
<gene>
    <name evidence="3" type="ORF">BD311DRAFT_751929</name>
</gene>
<sequence length="554" mass="60773">MLNDVPSHGRDQYTRREREQEKPHRAPPDKAERLRRKFYEGVDRDDPEALLHAPVAPYPPMARPARRGGTPTAVELDIEQARFVNLDMLESSSPTWECNMDTLYLYRSLSMVSAARHTDYVLRTFHEQNIQEFEQKLVKAQQERQKERFKAEVSAFNRPILITPTPVPAPAYPMFQPPQSPQPHSHTKMAGVASWVVPPAPPAPPASLANAPPPPQYHPHPLGNVLLHVAYPPSDPSAPPPSQVQQYGSGIVPNNFHYASYTHEGHPQLSQREHLYRPENAQPRHGPSRAVPPDIRYPRGFGYGSAYGPGSFHTPGQGPSITSVHAPNHAPHQPDHSEAFGPRPSHDSASESQGAPVRGHSIVPQFPHEASIDPPNYTSLQGPDISSFPKPYGALSSAHRDMPDHAPHQLSHNLYIAASRSQKSGATDGARPNNLDNPLAASDNDVSFDIGPAFPDDYDRFFGDRLISGTNDGSPFPPASASELSEGDVFSDRHMDGFSPFPPEMAFLMWSNNTLANTKEFPNAPTSRPAEARASTSSTALESDNAAGPALRNS</sequence>
<feature type="compositionally biased region" description="Basic and acidic residues" evidence="2">
    <location>
        <begin position="332"/>
        <end position="349"/>
    </location>
</feature>
<dbReference type="EMBL" id="ML143397">
    <property type="protein sequence ID" value="TBU31939.1"/>
    <property type="molecule type" value="Genomic_DNA"/>
</dbReference>
<organism evidence="3">
    <name type="scientific">Dichomitus squalens</name>
    <dbReference type="NCBI Taxonomy" id="114155"/>
    <lineage>
        <taxon>Eukaryota</taxon>
        <taxon>Fungi</taxon>
        <taxon>Dikarya</taxon>
        <taxon>Basidiomycota</taxon>
        <taxon>Agaricomycotina</taxon>
        <taxon>Agaricomycetes</taxon>
        <taxon>Polyporales</taxon>
        <taxon>Polyporaceae</taxon>
        <taxon>Dichomitus</taxon>
    </lineage>
</organism>